<dbReference type="Proteomes" id="UP001235840">
    <property type="component" value="Unassembled WGS sequence"/>
</dbReference>
<comment type="caution">
    <text evidence="2">The sequence shown here is derived from an EMBL/GenBank/DDBJ whole genome shotgun (WGS) entry which is preliminary data.</text>
</comment>
<keyword evidence="3" id="KW-1185">Reference proteome</keyword>
<feature type="domain" description="PepSY" evidence="1">
    <location>
        <begin position="31"/>
        <end position="98"/>
    </location>
</feature>
<proteinExistence type="predicted"/>
<dbReference type="InterPro" id="IPR025711">
    <property type="entry name" value="PepSY"/>
</dbReference>
<dbReference type="EMBL" id="JAUSTY010000004">
    <property type="protein sequence ID" value="MDQ0165454.1"/>
    <property type="molecule type" value="Genomic_DNA"/>
</dbReference>
<sequence>MKLGRFLLGVAAGLAVSYVVIKSSETKFVKPEKALAQIKKKYKDKMSIMGSWIQIEPIAEEFNGLTYNIYQGGLTTLKDGNPHYIDFKVDADTGTILELQS</sequence>
<organism evidence="2 3">
    <name type="scientific">Caldalkalibacillus horti</name>
    <dbReference type="NCBI Taxonomy" id="77523"/>
    <lineage>
        <taxon>Bacteria</taxon>
        <taxon>Bacillati</taxon>
        <taxon>Bacillota</taxon>
        <taxon>Bacilli</taxon>
        <taxon>Bacillales</taxon>
        <taxon>Bacillaceae</taxon>
        <taxon>Caldalkalibacillus</taxon>
    </lineage>
</organism>
<dbReference type="RefSeq" id="WP_307392566.1">
    <property type="nucleotide sequence ID" value="NZ_BAAADK010000045.1"/>
</dbReference>
<evidence type="ECO:0000313" key="2">
    <source>
        <dbReference type="EMBL" id="MDQ0165454.1"/>
    </source>
</evidence>
<protein>
    <submittedName>
        <fullName evidence="2">Small secreted protein</fullName>
    </submittedName>
</protein>
<dbReference type="Pfam" id="PF03413">
    <property type="entry name" value="PepSY"/>
    <property type="match status" value="1"/>
</dbReference>
<evidence type="ECO:0000259" key="1">
    <source>
        <dbReference type="Pfam" id="PF03413"/>
    </source>
</evidence>
<gene>
    <name evidence="2" type="ORF">J2S11_001354</name>
</gene>
<name>A0ABT9VX50_9BACI</name>
<accession>A0ABT9VX50</accession>
<evidence type="ECO:0000313" key="3">
    <source>
        <dbReference type="Proteomes" id="UP001235840"/>
    </source>
</evidence>
<reference evidence="2 3" key="1">
    <citation type="submission" date="2023-07" db="EMBL/GenBank/DDBJ databases">
        <title>Genomic Encyclopedia of Type Strains, Phase IV (KMG-IV): sequencing the most valuable type-strain genomes for metagenomic binning, comparative biology and taxonomic classification.</title>
        <authorList>
            <person name="Goeker M."/>
        </authorList>
    </citation>
    <scope>NUCLEOTIDE SEQUENCE [LARGE SCALE GENOMIC DNA]</scope>
    <source>
        <strain evidence="2 3">DSM 12751</strain>
    </source>
</reference>